<reference evidence="9 10" key="1">
    <citation type="submission" date="2024-08" db="EMBL/GenBank/DDBJ databases">
        <authorList>
            <person name="Cucini C."/>
            <person name="Frati F."/>
        </authorList>
    </citation>
    <scope>NUCLEOTIDE SEQUENCE [LARGE SCALE GENOMIC DNA]</scope>
</reference>
<dbReference type="InterPro" id="IPR036259">
    <property type="entry name" value="MFS_trans_sf"/>
</dbReference>
<name>A0ABP1RA22_9HEXA</name>
<dbReference type="EMBL" id="CAXLJM020000068">
    <property type="protein sequence ID" value="CAL8124244.1"/>
    <property type="molecule type" value="Genomic_DNA"/>
</dbReference>
<accession>A0ABP1RA22</accession>
<evidence type="ECO:0000313" key="10">
    <source>
        <dbReference type="Proteomes" id="UP001642540"/>
    </source>
</evidence>
<dbReference type="PANTHER" id="PTHR16172:SF2">
    <property type="entry name" value="MAJOR FACILITATOR SUPERFAMILY DOMAIN-CONTAINING PROTEIN 6"/>
    <property type="match status" value="1"/>
</dbReference>
<dbReference type="Gene3D" id="1.20.1250.20">
    <property type="entry name" value="MFS general substrate transporter like domains"/>
    <property type="match status" value="3"/>
</dbReference>
<feature type="transmembrane region" description="Helical" evidence="7">
    <location>
        <begin position="135"/>
        <end position="153"/>
    </location>
</feature>
<proteinExistence type="inferred from homology"/>
<feature type="domain" description="Major facilitator superfamily associated" evidence="8">
    <location>
        <begin position="72"/>
        <end position="608"/>
    </location>
</feature>
<keyword evidence="10" id="KW-1185">Reference proteome</keyword>
<comment type="subcellular location">
    <subcellularLocation>
        <location evidence="1">Membrane</location>
        <topology evidence="1">Multi-pass membrane protein</topology>
    </subcellularLocation>
</comment>
<keyword evidence="3 7" id="KW-0812">Transmembrane</keyword>
<feature type="region of interest" description="Disordered" evidence="6">
    <location>
        <begin position="1"/>
        <end position="50"/>
    </location>
</feature>
<keyword evidence="4 7" id="KW-1133">Transmembrane helix</keyword>
<dbReference type="InterPro" id="IPR024989">
    <property type="entry name" value="MFS_assoc_dom"/>
</dbReference>
<feature type="compositionally biased region" description="Basic and acidic residues" evidence="6">
    <location>
        <begin position="37"/>
        <end position="50"/>
    </location>
</feature>
<evidence type="ECO:0000313" key="9">
    <source>
        <dbReference type="EMBL" id="CAL8124244.1"/>
    </source>
</evidence>
<feature type="transmembrane region" description="Helical" evidence="7">
    <location>
        <begin position="452"/>
        <end position="473"/>
    </location>
</feature>
<gene>
    <name evidence="9" type="ORF">ODALV1_LOCUS20531</name>
</gene>
<keyword evidence="5 7" id="KW-0472">Membrane</keyword>
<evidence type="ECO:0000256" key="7">
    <source>
        <dbReference type="SAM" id="Phobius"/>
    </source>
</evidence>
<organism evidence="9 10">
    <name type="scientific">Orchesella dallaii</name>
    <dbReference type="NCBI Taxonomy" id="48710"/>
    <lineage>
        <taxon>Eukaryota</taxon>
        <taxon>Metazoa</taxon>
        <taxon>Ecdysozoa</taxon>
        <taxon>Arthropoda</taxon>
        <taxon>Hexapoda</taxon>
        <taxon>Collembola</taxon>
        <taxon>Entomobryomorpha</taxon>
        <taxon>Entomobryoidea</taxon>
        <taxon>Orchesellidae</taxon>
        <taxon>Orchesellinae</taxon>
        <taxon>Orchesella</taxon>
    </lineage>
</organism>
<evidence type="ECO:0000256" key="2">
    <source>
        <dbReference type="ARBA" id="ARBA00005241"/>
    </source>
</evidence>
<feature type="transmembrane region" description="Helical" evidence="7">
    <location>
        <begin position="516"/>
        <end position="533"/>
    </location>
</feature>
<dbReference type="PANTHER" id="PTHR16172">
    <property type="entry name" value="MAJOR FACILITATOR SUPERFAMILY DOMAIN-CONTAINING PROTEIN 6-LIKE"/>
    <property type="match status" value="1"/>
</dbReference>
<feature type="compositionally biased region" description="Low complexity" evidence="6">
    <location>
        <begin position="1"/>
        <end position="15"/>
    </location>
</feature>
<sequence>MADPNNQQSNPNPYQDTTFLNHPGYRPYQDPNNPDIDLEKYPEPKDSTNKIRGKSELLETIVGGLEPELVVAKGFYFFFYAAFGSLFPLMGVYFKQLGLNGAQAGILSGCRPLVEYLAAPFWVAWAERNNRLKTVLLASLGCWILFTFPLGSIQPEPVGCIRKVNISHAILDPPEPVQVTFNKREALPEEYYDDDSEYVQPPLALPLEESPSLSRSKRYIPRPIPGISPLRVSYAINYDKKENSNWVSPSYSSQVFKKDDVSKVFFLLLLLVILGEAVSSPSIVLADTAVLGFLGDQAATRYGHQRMFGSVGWAISMFFIGIALDHSTFPARKCEPLTQEKNYTVCFSIFVVLMGLATLLAWRLKMPESQIPNIEMSVGAEGAGNGYGQSFENIDIGNPHEAGGSIVSGGVTHQKTIGEGGIPHTTVFAQQNRKIPEWFLVLKHFKTSPNCMAFLAIAWLMGVGIGLIFTFLFWHLQDYGGSPTLFGLASVINHVSEVFAYFFSSTFISQLGHVKVLCIGLLCNVLRFLYITILRNPWWVLPFEFVQGITHAACWAACSSYLAHNTPPELRHQAQSVLQGLHHGLGRGFGAVVGGLFVTSMGTVGTFRLYGLLCLIALAGFAILNFYRKDVGGFISELPQEEDPHSMMGGGNDGGGTGAGHLAPHGVPGSIPRVPSNARLDGSGVVGATTGATTTQFDYNSQQQYSGTGAPGATDPNFYQQGYATQGNQQQQAPPTNPFFN</sequence>
<evidence type="ECO:0000256" key="3">
    <source>
        <dbReference type="ARBA" id="ARBA00022692"/>
    </source>
</evidence>
<dbReference type="CDD" id="cd17335">
    <property type="entry name" value="MFS_MFSD6"/>
    <property type="match status" value="1"/>
</dbReference>
<feature type="compositionally biased region" description="Polar residues" evidence="6">
    <location>
        <begin position="697"/>
        <end position="707"/>
    </location>
</feature>
<comment type="similarity">
    <text evidence="2">Belongs to the major facilitator superfamily. MFSD6 family.</text>
</comment>
<evidence type="ECO:0000256" key="1">
    <source>
        <dbReference type="ARBA" id="ARBA00004141"/>
    </source>
</evidence>
<evidence type="ECO:0000259" key="8">
    <source>
        <dbReference type="Pfam" id="PF12832"/>
    </source>
</evidence>
<dbReference type="Pfam" id="PF12832">
    <property type="entry name" value="MFS_1_like"/>
    <property type="match status" value="1"/>
</dbReference>
<feature type="transmembrane region" description="Helical" evidence="7">
    <location>
        <begin position="264"/>
        <end position="295"/>
    </location>
</feature>
<feature type="transmembrane region" description="Helical" evidence="7">
    <location>
        <begin position="75"/>
        <end position="94"/>
    </location>
</feature>
<protein>
    <recommendedName>
        <fullName evidence="8">Major facilitator superfamily associated domain-containing protein</fullName>
    </recommendedName>
</protein>
<feature type="transmembrane region" description="Helical" evidence="7">
    <location>
        <begin position="307"/>
        <end position="324"/>
    </location>
</feature>
<evidence type="ECO:0000256" key="6">
    <source>
        <dbReference type="SAM" id="MobiDB-lite"/>
    </source>
</evidence>
<feature type="transmembrane region" description="Helical" evidence="7">
    <location>
        <begin position="609"/>
        <end position="627"/>
    </location>
</feature>
<evidence type="ECO:0000256" key="5">
    <source>
        <dbReference type="ARBA" id="ARBA00023136"/>
    </source>
</evidence>
<feature type="compositionally biased region" description="Low complexity" evidence="6">
    <location>
        <begin position="719"/>
        <end position="734"/>
    </location>
</feature>
<dbReference type="SUPFAM" id="SSF103473">
    <property type="entry name" value="MFS general substrate transporter"/>
    <property type="match status" value="1"/>
</dbReference>
<feature type="transmembrane region" description="Helical" evidence="7">
    <location>
        <begin position="485"/>
        <end position="504"/>
    </location>
</feature>
<dbReference type="Proteomes" id="UP001642540">
    <property type="component" value="Unassembled WGS sequence"/>
</dbReference>
<comment type="caution">
    <text evidence="9">The sequence shown here is derived from an EMBL/GenBank/DDBJ whole genome shotgun (WGS) entry which is preliminary data.</text>
</comment>
<evidence type="ECO:0000256" key="4">
    <source>
        <dbReference type="ARBA" id="ARBA00022989"/>
    </source>
</evidence>
<dbReference type="InterPro" id="IPR051717">
    <property type="entry name" value="MFS_MFSD6"/>
</dbReference>
<feature type="region of interest" description="Disordered" evidence="6">
    <location>
        <begin position="697"/>
        <end position="741"/>
    </location>
</feature>
<feature type="transmembrane region" description="Helical" evidence="7">
    <location>
        <begin position="344"/>
        <end position="362"/>
    </location>
</feature>